<dbReference type="EMBL" id="OBEJ01000006">
    <property type="protein sequence ID" value="SNZ17655.1"/>
    <property type="molecule type" value="Genomic_DNA"/>
</dbReference>
<proteinExistence type="predicted"/>
<protein>
    <recommendedName>
        <fullName evidence="2">DUF5786 domain-containing protein</fullName>
    </recommendedName>
</protein>
<evidence type="ECO:0000256" key="1">
    <source>
        <dbReference type="SAM" id="MobiDB-lite"/>
    </source>
</evidence>
<dbReference type="Pfam" id="PF19099">
    <property type="entry name" value="DUF5786"/>
    <property type="match status" value="1"/>
</dbReference>
<dbReference type="RefSeq" id="WP_097009962.1">
    <property type="nucleotide sequence ID" value="NZ_OBEJ01000006.1"/>
</dbReference>
<gene>
    <name evidence="3" type="ORF">SAMN06269185_3072</name>
</gene>
<dbReference type="OrthoDB" id="166327at2157"/>
<accession>A0A285P7E0</accession>
<feature type="domain" description="DUF5786" evidence="2">
    <location>
        <begin position="3"/>
        <end position="55"/>
    </location>
</feature>
<feature type="region of interest" description="Disordered" evidence="1">
    <location>
        <begin position="1"/>
        <end position="46"/>
    </location>
</feature>
<dbReference type="InterPro" id="IPR043902">
    <property type="entry name" value="DUF5786"/>
</dbReference>
<organism evidence="3 4">
    <name type="scientific">Natronoarchaeum philippinense</name>
    <dbReference type="NCBI Taxonomy" id="558529"/>
    <lineage>
        <taxon>Archaea</taxon>
        <taxon>Methanobacteriati</taxon>
        <taxon>Methanobacteriota</taxon>
        <taxon>Stenosarchaea group</taxon>
        <taxon>Halobacteria</taxon>
        <taxon>Halobacteriales</taxon>
        <taxon>Natronoarchaeaceae</taxon>
    </lineage>
</organism>
<keyword evidence="4" id="KW-1185">Reference proteome</keyword>
<evidence type="ECO:0000259" key="2">
    <source>
        <dbReference type="Pfam" id="PF19099"/>
    </source>
</evidence>
<name>A0A285P7E0_NATPI</name>
<dbReference type="Proteomes" id="UP000219453">
    <property type="component" value="Unassembled WGS sequence"/>
</dbReference>
<evidence type="ECO:0000313" key="3">
    <source>
        <dbReference type="EMBL" id="SNZ17655.1"/>
    </source>
</evidence>
<sequence>MGFGSYDESEQKDQNVDEDDDSEAVNVHEEDHDGEISFEAEGSTEDLVGRLQEMKDDDDE</sequence>
<reference evidence="3 4" key="1">
    <citation type="submission" date="2017-09" db="EMBL/GenBank/DDBJ databases">
        <authorList>
            <person name="Ehlers B."/>
            <person name="Leendertz F.H."/>
        </authorList>
    </citation>
    <scope>NUCLEOTIDE SEQUENCE [LARGE SCALE GENOMIC DNA]</scope>
    <source>
        <strain evidence="3 4">DSM 27208</strain>
    </source>
</reference>
<feature type="compositionally biased region" description="Basic and acidic residues" evidence="1">
    <location>
        <begin position="26"/>
        <end position="35"/>
    </location>
</feature>
<dbReference type="AlphaFoldDB" id="A0A285P7E0"/>
<evidence type="ECO:0000313" key="4">
    <source>
        <dbReference type="Proteomes" id="UP000219453"/>
    </source>
</evidence>